<accession>A0AA95H9K6</accession>
<sequence length="86" mass="10060">MNSITIKQFFENQIINKQAYAPLVRCKMYQLAVRDRCRKICADRGIKIEKLQITKTKSVYLFDESIIKEAISKETEAKNPRGKHVK</sequence>
<proteinExistence type="predicted"/>
<dbReference type="KEGG" id="tput:QJT81_16525"/>
<protein>
    <submittedName>
        <fullName evidence="1">Uncharacterized protein</fullName>
    </submittedName>
</protein>
<organism evidence="1">
    <name type="scientific">Candidatus Thiothrix putei</name>
    <dbReference type="NCBI Taxonomy" id="3080811"/>
    <lineage>
        <taxon>Bacteria</taxon>
        <taxon>Pseudomonadati</taxon>
        <taxon>Pseudomonadota</taxon>
        <taxon>Gammaproteobacteria</taxon>
        <taxon>Thiotrichales</taxon>
        <taxon>Thiotrichaceae</taxon>
        <taxon>Thiothrix</taxon>
    </lineage>
</organism>
<gene>
    <name evidence="1" type="ORF">QJT81_16525</name>
</gene>
<reference evidence="1" key="1">
    <citation type="journal article" date="2023" name="Int. J. Mol. Sci.">
        <title>Metagenomics Revealed a New Genus 'Candidatus Thiocaldithrix dubininis' gen. nov., sp. nov. and a New Species 'Candidatus Thiothrix putei' sp. nov. in the Family Thiotrichaceae, Some Members of Which Have Traits of Both Na+- and H+-Motive Energetics.</title>
        <authorList>
            <person name="Ravin N.V."/>
            <person name="Muntyan M.S."/>
            <person name="Smolyakov D.D."/>
            <person name="Rudenko T.S."/>
            <person name="Beletsky A.V."/>
            <person name="Mardanov A.V."/>
            <person name="Grabovich M.Y."/>
        </authorList>
    </citation>
    <scope>NUCLEOTIDE SEQUENCE</scope>
    <source>
        <strain evidence="1">GKL-02</strain>
    </source>
</reference>
<reference evidence="1" key="2">
    <citation type="submission" date="2023-04" db="EMBL/GenBank/DDBJ databases">
        <authorList>
            <person name="Beletskiy A.V."/>
            <person name="Mardanov A.V."/>
            <person name="Ravin N.V."/>
        </authorList>
    </citation>
    <scope>NUCLEOTIDE SEQUENCE</scope>
    <source>
        <strain evidence="1">GKL-02</strain>
    </source>
</reference>
<name>A0AA95H9K6_9GAMM</name>
<dbReference type="Proteomes" id="UP001301326">
    <property type="component" value="Chromosome"/>
</dbReference>
<evidence type="ECO:0000313" key="1">
    <source>
        <dbReference type="EMBL" id="WGZ93397.1"/>
    </source>
</evidence>
<dbReference type="EMBL" id="CP124756">
    <property type="protein sequence ID" value="WGZ93397.1"/>
    <property type="molecule type" value="Genomic_DNA"/>
</dbReference>
<dbReference type="AlphaFoldDB" id="A0AA95H9K6"/>